<reference evidence="2" key="1">
    <citation type="submission" date="2020-01" db="EMBL/GenBank/DDBJ databases">
        <title>Identification and distribution of gene clusters putatively required for synthesis of sphingolipid metabolism inhibitors in phylogenetically diverse species of the filamentous fungus Fusarium.</title>
        <authorList>
            <person name="Kim H.-S."/>
            <person name="Busman M."/>
            <person name="Brown D.W."/>
            <person name="Divon H."/>
            <person name="Uhlig S."/>
            <person name="Proctor R.H."/>
        </authorList>
    </citation>
    <scope>NUCLEOTIDE SEQUENCE</scope>
    <source>
        <strain evidence="2">NRRL 53441</strain>
    </source>
</reference>
<gene>
    <name evidence="2" type="ORF">F53441_14584</name>
</gene>
<comment type="similarity">
    <text evidence="1">Belongs to the short-chain dehydrogenases/reductases (SDR) family.</text>
</comment>
<dbReference type="CDD" id="cd05233">
    <property type="entry name" value="SDR_c"/>
    <property type="match status" value="1"/>
</dbReference>
<name>A0A8H4NIK2_9HYPO</name>
<evidence type="ECO:0000313" key="3">
    <source>
        <dbReference type="Proteomes" id="UP000605986"/>
    </source>
</evidence>
<keyword evidence="3" id="KW-1185">Reference proteome</keyword>
<dbReference type="OrthoDB" id="1669814at2759"/>
<accession>A0A8H4NIK2</accession>
<dbReference type="PANTHER" id="PTHR42760">
    <property type="entry name" value="SHORT-CHAIN DEHYDROGENASES/REDUCTASES FAMILY MEMBER"/>
    <property type="match status" value="1"/>
</dbReference>
<proteinExistence type="inferred from homology"/>
<sequence>MTPSIEPVTVSVASCVFTITGGASGIGAATARILARQEAAAVHIADCDTSKFKLIKDELEAINPHAKVFTEQVDVSSSSSVRSWIQGVVMSDPSSTEPIILRERDEEIESVININYKGVVYCTREQTAAMLNLPKGSHPSIVNITSCEPEHIPGGYTYSAS</sequence>
<dbReference type="SUPFAM" id="SSF51735">
    <property type="entry name" value="NAD(P)-binding Rossmann-fold domains"/>
    <property type="match status" value="1"/>
</dbReference>
<organism evidence="2 3">
    <name type="scientific">Fusarium austroafricanum</name>
    <dbReference type="NCBI Taxonomy" id="2364996"/>
    <lineage>
        <taxon>Eukaryota</taxon>
        <taxon>Fungi</taxon>
        <taxon>Dikarya</taxon>
        <taxon>Ascomycota</taxon>
        <taxon>Pezizomycotina</taxon>
        <taxon>Sordariomycetes</taxon>
        <taxon>Hypocreomycetidae</taxon>
        <taxon>Hypocreales</taxon>
        <taxon>Nectriaceae</taxon>
        <taxon>Fusarium</taxon>
        <taxon>Fusarium concolor species complex</taxon>
    </lineage>
</organism>
<dbReference type="Pfam" id="PF00106">
    <property type="entry name" value="adh_short"/>
    <property type="match status" value="2"/>
</dbReference>
<comment type="caution">
    <text evidence="2">The sequence shown here is derived from an EMBL/GenBank/DDBJ whole genome shotgun (WGS) entry which is preliminary data.</text>
</comment>
<protein>
    <submittedName>
        <fullName evidence="2">Chanoclavine-I dehydrogenase</fullName>
    </submittedName>
</protein>
<dbReference type="AlphaFoldDB" id="A0A8H4NIK2"/>
<dbReference type="EMBL" id="JAADJG010001466">
    <property type="protein sequence ID" value="KAF4415926.1"/>
    <property type="molecule type" value="Genomic_DNA"/>
</dbReference>
<dbReference type="InterPro" id="IPR002347">
    <property type="entry name" value="SDR_fam"/>
</dbReference>
<dbReference type="Proteomes" id="UP000605986">
    <property type="component" value="Unassembled WGS sequence"/>
</dbReference>
<dbReference type="GO" id="GO:0016616">
    <property type="term" value="F:oxidoreductase activity, acting on the CH-OH group of donors, NAD or NADP as acceptor"/>
    <property type="evidence" value="ECO:0007669"/>
    <property type="project" value="TreeGrafter"/>
</dbReference>
<dbReference type="InterPro" id="IPR036291">
    <property type="entry name" value="NAD(P)-bd_dom_sf"/>
</dbReference>
<evidence type="ECO:0000313" key="2">
    <source>
        <dbReference type="EMBL" id="KAF4415926.1"/>
    </source>
</evidence>
<evidence type="ECO:0000256" key="1">
    <source>
        <dbReference type="ARBA" id="ARBA00006484"/>
    </source>
</evidence>
<dbReference type="Gene3D" id="3.40.50.720">
    <property type="entry name" value="NAD(P)-binding Rossmann-like Domain"/>
    <property type="match status" value="1"/>
</dbReference>
<dbReference type="PRINTS" id="PR00081">
    <property type="entry name" value="GDHRDH"/>
</dbReference>